<organism evidence="2">
    <name type="scientific">Tanacetum cinerariifolium</name>
    <name type="common">Dalmatian daisy</name>
    <name type="synonym">Chrysanthemum cinerariifolium</name>
    <dbReference type="NCBI Taxonomy" id="118510"/>
    <lineage>
        <taxon>Eukaryota</taxon>
        <taxon>Viridiplantae</taxon>
        <taxon>Streptophyta</taxon>
        <taxon>Embryophyta</taxon>
        <taxon>Tracheophyta</taxon>
        <taxon>Spermatophyta</taxon>
        <taxon>Magnoliopsida</taxon>
        <taxon>eudicotyledons</taxon>
        <taxon>Gunneridae</taxon>
        <taxon>Pentapetalae</taxon>
        <taxon>asterids</taxon>
        <taxon>campanulids</taxon>
        <taxon>Asterales</taxon>
        <taxon>Asteraceae</taxon>
        <taxon>Asteroideae</taxon>
        <taxon>Anthemideae</taxon>
        <taxon>Anthemidinae</taxon>
        <taxon>Tanacetum</taxon>
    </lineage>
</organism>
<evidence type="ECO:0000313" key="2">
    <source>
        <dbReference type="EMBL" id="GFD16063.1"/>
    </source>
</evidence>
<dbReference type="EMBL" id="BKCJ011290821">
    <property type="protein sequence ID" value="GFD16063.1"/>
    <property type="molecule type" value="Genomic_DNA"/>
</dbReference>
<feature type="non-terminal residue" evidence="2">
    <location>
        <position position="81"/>
    </location>
</feature>
<accession>A0A699U1Z5</accession>
<sequence length="81" mass="8648">LYRKPAGRSPGSFCAAHRVLPRRGRRGARGAGQYLRHHRAGAGGAGGWALAGGYGRHPHQLAAPRNQCRRARSALRRSVAG</sequence>
<evidence type="ECO:0000256" key="1">
    <source>
        <dbReference type="SAM" id="MobiDB-lite"/>
    </source>
</evidence>
<name>A0A699U1Z5_TANCI</name>
<feature type="non-terminal residue" evidence="2">
    <location>
        <position position="1"/>
    </location>
</feature>
<protein>
    <submittedName>
        <fullName evidence="2">Uncharacterized protein</fullName>
    </submittedName>
</protein>
<comment type="caution">
    <text evidence="2">The sequence shown here is derived from an EMBL/GenBank/DDBJ whole genome shotgun (WGS) entry which is preliminary data.</text>
</comment>
<feature type="region of interest" description="Disordered" evidence="1">
    <location>
        <begin position="60"/>
        <end position="81"/>
    </location>
</feature>
<proteinExistence type="predicted"/>
<gene>
    <name evidence="2" type="ORF">Tci_888032</name>
</gene>
<dbReference type="AlphaFoldDB" id="A0A699U1Z5"/>
<reference evidence="2" key="1">
    <citation type="journal article" date="2019" name="Sci. Rep.">
        <title>Draft genome of Tanacetum cinerariifolium, the natural source of mosquito coil.</title>
        <authorList>
            <person name="Yamashiro T."/>
            <person name="Shiraishi A."/>
            <person name="Satake H."/>
            <person name="Nakayama K."/>
        </authorList>
    </citation>
    <scope>NUCLEOTIDE SEQUENCE</scope>
</reference>